<dbReference type="AlphaFoldDB" id="A0AAU7VIU1"/>
<dbReference type="InterPro" id="IPR021617">
    <property type="entry name" value="DUF3231"/>
</dbReference>
<sequence>MNNDPLNVMEATVLWESAMTMKFTINANKVMLNHAKDDDLQKYLSTKIQKVDTPILEQMEKMLEQEGISLENSFSSKPSIKSELPAGAFYEDIEIAQYLTGEIKGGLMGLSGAMASFVREDIAAEFAKFHSQCVDSGRKLLKLMKKKDWLIVPPKFKQ</sequence>
<dbReference type="InterPro" id="IPR012347">
    <property type="entry name" value="Ferritin-like"/>
</dbReference>
<dbReference type="Gene3D" id="1.20.1260.10">
    <property type="match status" value="1"/>
</dbReference>
<reference evidence="1" key="2">
    <citation type="submission" date="2024-06" db="EMBL/GenBank/DDBJ databases">
        <authorList>
            <person name="Petrova K.O."/>
            <person name="Toshchakov S.V."/>
            <person name="Boltjanskaja Y.V."/>
            <person name="Kevbrin V."/>
        </authorList>
    </citation>
    <scope>NUCLEOTIDE SEQUENCE</scope>
    <source>
        <strain evidence="1">Z-910T</strain>
    </source>
</reference>
<accession>A0AAU7VIU1</accession>
<dbReference type="Pfam" id="PF11553">
    <property type="entry name" value="DUF3231"/>
    <property type="match status" value="1"/>
</dbReference>
<name>A0AAU7VIU1_9FIRM</name>
<evidence type="ECO:0000313" key="1">
    <source>
        <dbReference type="EMBL" id="XBX73959.1"/>
    </source>
</evidence>
<dbReference type="RefSeq" id="WP_350342720.1">
    <property type="nucleotide sequence ID" value="NZ_CP158367.1"/>
</dbReference>
<reference evidence="1" key="1">
    <citation type="journal article" date="2013" name="Extremophiles">
        <title>Proteinivorax tanatarense gen. nov., sp. nov., an anaerobic, haloalkaliphilic, proteolytic bacterium isolated from a decaying algal bloom, and proposal of Proteinivoraceae fam. nov.</title>
        <authorList>
            <person name="Kevbrin V."/>
            <person name="Boltyanskaya Y."/>
            <person name="Zhilina T."/>
            <person name="Kolganova T."/>
            <person name="Lavrentjeva E."/>
            <person name="Kuznetsov B."/>
        </authorList>
    </citation>
    <scope>NUCLEOTIDE SEQUENCE</scope>
    <source>
        <strain evidence="1">Z-910T</strain>
    </source>
</reference>
<proteinExistence type="predicted"/>
<protein>
    <submittedName>
        <fullName evidence="1">DUF3231 family protein</fullName>
    </submittedName>
</protein>
<gene>
    <name evidence="1" type="ORF">PRVXT_001977</name>
</gene>
<dbReference type="EMBL" id="CP158367">
    <property type="protein sequence ID" value="XBX73959.1"/>
    <property type="molecule type" value="Genomic_DNA"/>
</dbReference>
<organism evidence="1">
    <name type="scientific">Proteinivorax tanatarense</name>
    <dbReference type="NCBI Taxonomy" id="1260629"/>
    <lineage>
        <taxon>Bacteria</taxon>
        <taxon>Bacillati</taxon>
        <taxon>Bacillota</taxon>
        <taxon>Clostridia</taxon>
        <taxon>Eubacteriales</taxon>
        <taxon>Proteinivoracaceae</taxon>
        <taxon>Proteinivorax</taxon>
    </lineage>
</organism>